<accession>A0A2K2AZF8</accession>
<dbReference type="InterPro" id="IPR011990">
    <property type="entry name" value="TPR-like_helical_dom_sf"/>
</dbReference>
<dbReference type="Pfam" id="PF13812">
    <property type="entry name" value="PPR_3"/>
    <property type="match status" value="1"/>
</dbReference>
<dbReference type="PANTHER" id="PTHR46128:SF67">
    <property type="entry name" value="PENTACOTRIPEPTIDE-REPEAT REGION OF PRORP DOMAIN-CONTAINING PROTEIN"/>
    <property type="match status" value="1"/>
</dbReference>
<dbReference type="FunCoup" id="A0A2K2AZF8">
    <property type="interactions" value="1327"/>
</dbReference>
<keyword evidence="2" id="KW-0677">Repeat</keyword>
<dbReference type="NCBIfam" id="TIGR00756">
    <property type="entry name" value="PPR"/>
    <property type="match status" value="1"/>
</dbReference>
<evidence type="ECO:0000256" key="2">
    <source>
        <dbReference type="ARBA" id="ARBA00022737"/>
    </source>
</evidence>
<keyword evidence="5" id="KW-1185">Reference proteome</keyword>
<dbReference type="InterPro" id="IPR002885">
    <property type="entry name" value="PPR_rpt"/>
</dbReference>
<dbReference type="AlphaFoldDB" id="A0A2K2AZF8"/>
<dbReference type="EMBL" id="CM009292">
    <property type="protein sequence ID" value="PNT42907.1"/>
    <property type="molecule type" value="Genomic_DNA"/>
</dbReference>
<evidence type="ECO:0000256" key="3">
    <source>
        <dbReference type="PROSITE-ProRule" id="PRU00708"/>
    </source>
</evidence>
<feature type="repeat" description="PPR" evidence="3">
    <location>
        <begin position="356"/>
        <end position="390"/>
    </location>
</feature>
<evidence type="ECO:0000313" key="5">
    <source>
        <dbReference type="Proteomes" id="UP000006729"/>
    </source>
</evidence>
<dbReference type="STRING" id="3694.A0A2K2AZF8"/>
<dbReference type="InterPro" id="IPR050872">
    <property type="entry name" value="PPR_P_subfamily"/>
</dbReference>
<sequence length="636" mass="71679">MSLLVETIGQHGEDKETLGVALSQLGLSLDESLVSGVLLMILSKSEGMNTILDLLEAYKWTRDLNVHRNVTFRTFMVIGYAVAGKPDVALQLLARTCFQGHDADAFSYHVLLNSLIEHSFLEAFEVVYKLISSRGFGNAVTPFLKVKYLCKEKLLDEGKGNYCRSGDRFGYAQALSFLVDGFCQNVSLVKAGKLIEEISELGVVPMEPGCGIWLTNLVQARDIDAAFPVPEEQGSLEGCVPDVYQCNFLLFRLLKDNRLEDFEFSRNTMVYNYLFKSLCMEGSSGKAYSLPKDSIEQGYFPGKITFSILADALCRQGELDMMMDLVLLALSKNFTFSDSTCNKFISELCRAGRVEDGSYYASLIHGFNRSNRGDFSCRLLIEMQDKGHEPTRNLFRAVICCLCDMENPEIHFFKLLEMQLPRHETNSMVYNSFIDGDGHGKKPELAREVFEMMQRNGIKPNVCSHALTLKAYLRNERISDALNFFKAMHDSKMDVKLYNSMVVGLCGGMQSKEMVPSMECYDAVVQLLCSTKKHDIVLYEAWVRSRNVHNETSSDLPNPGLLNGAFSGHLEVSAEYLEEVIEQGFPPLELFYRIRNKGYETNRWTFGHFKHGRKDQARWAVGGGHAEERGEKPAIT</sequence>
<protein>
    <recommendedName>
        <fullName evidence="6">Pentacotripeptide-repeat region of PRORP domain-containing protein</fullName>
    </recommendedName>
</protein>
<dbReference type="GO" id="GO:0003729">
    <property type="term" value="F:mRNA binding"/>
    <property type="evidence" value="ECO:0000318"/>
    <property type="project" value="GO_Central"/>
</dbReference>
<dbReference type="Pfam" id="PF01535">
    <property type="entry name" value="PPR"/>
    <property type="match status" value="2"/>
</dbReference>
<evidence type="ECO:0008006" key="6">
    <source>
        <dbReference type="Google" id="ProtNLM"/>
    </source>
</evidence>
<name>A0A2K2AZF8_POPTR</name>
<dbReference type="InParanoid" id="A0A2K2AZF8"/>
<dbReference type="PANTHER" id="PTHR46128">
    <property type="entry name" value="MITOCHONDRIAL GROUP I INTRON SPLICING FACTOR CCM1"/>
    <property type="match status" value="1"/>
</dbReference>
<dbReference type="Gene3D" id="1.25.40.10">
    <property type="entry name" value="Tetratricopeptide repeat domain"/>
    <property type="match status" value="4"/>
</dbReference>
<feature type="repeat" description="PPR" evidence="3">
    <location>
        <begin position="426"/>
        <end position="460"/>
    </location>
</feature>
<organism evidence="4 5">
    <name type="scientific">Populus trichocarpa</name>
    <name type="common">Western balsam poplar</name>
    <name type="synonym">Populus balsamifera subsp. trichocarpa</name>
    <dbReference type="NCBI Taxonomy" id="3694"/>
    <lineage>
        <taxon>Eukaryota</taxon>
        <taxon>Viridiplantae</taxon>
        <taxon>Streptophyta</taxon>
        <taxon>Embryophyta</taxon>
        <taxon>Tracheophyta</taxon>
        <taxon>Spermatophyta</taxon>
        <taxon>Magnoliopsida</taxon>
        <taxon>eudicotyledons</taxon>
        <taxon>Gunneridae</taxon>
        <taxon>Pentapetalae</taxon>
        <taxon>rosids</taxon>
        <taxon>fabids</taxon>
        <taxon>Malpighiales</taxon>
        <taxon>Salicaceae</taxon>
        <taxon>Saliceae</taxon>
        <taxon>Populus</taxon>
    </lineage>
</organism>
<dbReference type="PROSITE" id="PS51375">
    <property type="entry name" value="PPR"/>
    <property type="match status" value="2"/>
</dbReference>
<dbReference type="Proteomes" id="UP000006729">
    <property type="component" value="Chromosome 3"/>
</dbReference>
<proteinExistence type="inferred from homology"/>
<evidence type="ECO:0000313" key="4">
    <source>
        <dbReference type="EMBL" id="PNT42907.1"/>
    </source>
</evidence>
<gene>
    <name evidence="4" type="ORF">POPTR_003G000700</name>
</gene>
<evidence type="ECO:0000256" key="1">
    <source>
        <dbReference type="ARBA" id="ARBA00007626"/>
    </source>
</evidence>
<reference evidence="4 5" key="1">
    <citation type="journal article" date="2006" name="Science">
        <title>The genome of black cottonwood, Populus trichocarpa (Torr. &amp; Gray).</title>
        <authorList>
            <person name="Tuskan G.A."/>
            <person name="Difazio S."/>
            <person name="Jansson S."/>
            <person name="Bohlmann J."/>
            <person name="Grigoriev I."/>
            <person name="Hellsten U."/>
            <person name="Putnam N."/>
            <person name="Ralph S."/>
            <person name="Rombauts S."/>
            <person name="Salamov A."/>
            <person name="Schein J."/>
            <person name="Sterck L."/>
            <person name="Aerts A."/>
            <person name="Bhalerao R.R."/>
            <person name="Bhalerao R.P."/>
            <person name="Blaudez D."/>
            <person name="Boerjan W."/>
            <person name="Brun A."/>
            <person name="Brunner A."/>
            <person name="Busov V."/>
            <person name="Campbell M."/>
            <person name="Carlson J."/>
            <person name="Chalot M."/>
            <person name="Chapman J."/>
            <person name="Chen G.L."/>
            <person name="Cooper D."/>
            <person name="Coutinho P.M."/>
            <person name="Couturier J."/>
            <person name="Covert S."/>
            <person name="Cronk Q."/>
            <person name="Cunningham R."/>
            <person name="Davis J."/>
            <person name="Degroeve S."/>
            <person name="Dejardin A."/>
            <person name="Depamphilis C."/>
            <person name="Detter J."/>
            <person name="Dirks B."/>
            <person name="Dubchak I."/>
            <person name="Duplessis S."/>
            <person name="Ehlting J."/>
            <person name="Ellis B."/>
            <person name="Gendler K."/>
            <person name="Goodstein D."/>
            <person name="Gribskov M."/>
            <person name="Grimwood J."/>
            <person name="Groover A."/>
            <person name="Gunter L."/>
            <person name="Hamberger B."/>
            <person name="Heinze B."/>
            <person name="Helariutta Y."/>
            <person name="Henrissat B."/>
            <person name="Holligan D."/>
            <person name="Holt R."/>
            <person name="Huang W."/>
            <person name="Islam-Faridi N."/>
            <person name="Jones S."/>
            <person name="Jones-Rhoades M."/>
            <person name="Jorgensen R."/>
            <person name="Joshi C."/>
            <person name="Kangasjarvi J."/>
            <person name="Karlsson J."/>
            <person name="Kelleher C."/>
            <person name="Kirkpatrick R."/>
            <person name="Kirst M."/>
            <person name="Kohler A."/>
            <person name="Kalluri U."/>
            <person name="Larimer F."/>
            <person name="Leebens-Mack J."/>
            <person name="Leple J.C."/>
            <person name="Locascio P."/>
            <person name="Lou Y."/>
            <person name="Lucas S."/>
            <person name="Martin F."/>
            <person name="Montanini B."/>
            <person name="Napoli C."/>
            <person name="Nelson D.R."/>
            <person name="Nelson C."/>
            <person name="Nieminen K."/>
            <person name="Nilsson O."/>
            <person name="Pereda V."/>
            <person name="Peter G."/>
            <person name="Philippe R."/>
            <person name="Pilate G."/>
            <person name="Poliakov A."/>
            <person name="Razumovskaya J."/>
            <person name="Richardson P."/>
            <person name="Rinaldi C."/>
            <person name="Ritland K."/>
            <person name="Rouze P."/>
            <person name="Ryaboy D."/>
            <person name="Schmutz J."/>
            <person name="Schrader J."/>
            <person name="Segerman B."/>
            <person name="Shin H."/>
            <person name="Siddiqui A."/>
            <person name="Sterky F."/>
            <person name="Terry A."/>
            <person name="Tsai C.J."/>
            <person name="Uberbacher E."/>
            <person name="Unneberg P."/>
            <person name="Vahala J."/>
            <person name="Wall K."/>
            <person name="Wessler S."/>
            <person name="Yang G."/>
            <person name="Yin T."/>
            <person name="Douglas C."/>
            <person name="Marra M."/>
            <person name="Sandberg G."/>
            <person name="Van de Peer Y."/>
            <person name="Rokhsar D."/>
        </authorList>
    </citation>
    <scope>NUCLEOTIDE SEQUENCE [LARGE SCALE GENOMIC DNA]</scope>
    <source>
        <strain evidence="5">cv. Nisqually</strain>
    </source>
</reference>
<comment type="similarity">
    <text evidence="1">Belongs to the PPR family. P subfamily.</text>
</comment>